<evidence type="ECO:0000259" key="2">
    <source>
        <dbReference type="Pfam" id="PF13264"/>
    </source>
</evidence>
<evidence type="ECO:0000313" key="4">
    <source>
        <dbReference type="Proteomes" id="UP000324738"/>
    </source>
</evidence>
<comment type="caution">
    <text evidence="3">The sequence shown here is derived from an EMBL/GenBank/DDBJ whole genome shotgun (WGS) entry which is preliminary data.</text>
</comment>
<accession>A0A5B0DXM4</accession>
<reference evidence="3 4" key="1">
    <citation type="submission" date="2019-08" db="EMBL/GenBank/DDBJ databases">
        <title>Aureimonas fodiniaquatilis sp. nov., isolated from a coal mine wastewater.</title>
        <authorList>
            <person name="Kim W."/>
        </authorList>
    </citation>
    <scope>NUCLEOTIDE SEQUENCE [LARGE SCALE GENOMIC DNA]</scope>
    <source>
        <strain evidence="3 4">CAU 1482</strain>
    </source>
</reference>
<feature type="region of interest" description="Disordered" evidence="1">
    <location>
        <begin position="452"/>
        <end position="473"/>
    </location>
</feature>
<dbReference type="EMBL" id="VTWH01000002">
    <property type="protein sequence ID" value="KAA0970300.1"/>
    <property type="molecule type" value="Genomic_DNA"/>
</dbReference>
<protein>
    <submittedName>
        <fullName evidence="3">DUF4055 domain-containing protein</fullName>
    </submittedName>
</protein>
<dbReference type="RefSeq" id="WP_149299151.1">
    <property type="nucleotide sequence ID" value="NZ_VTWH01000002.1"/>
</dbReference>
<sequence length="473" mass="51912">MPVNSTHPQYDAARDTWRRNRDAVAGQEAIKAGGELYLPRPNAADASDENRARYDRYLERALWYASPERTKNSLIGAVFRKGPEKQELVPQIEYLAEDADGAGVSLEQLAKHVVGEQLEVGRIGILVDYPAAEEGLSEEQVRRRNLRATLALYDTESIINWRVAKVGGRLVLTLVVLKELQQTEDDGYAVETEEVYRVLKLEDGHYVQRLFNSKEEQIGEDIEPRNAAGQRWTEIPFVVIGSENNRADVDRAPLTHLCNHAVAYWQTSADHRENLYTHGQLTLGIASDLSVEDWASANPKGVQVGAPVGIFLGSGGSFHTASAPESTSLSKALEDLRAEMAELGAQIITKGGQAQTAEAARIDASAESSVLSNLVGNASEGLEQALEWAAEFMGGDPTAVLFTLNQEFFDEALDPQTRTVMLQELDRGLIAKKDYRASLRKADHIDALRSDEEIDQDVEGQGPALGMMADGAE</sequence>
<gene>
    <name evidence="3" type="ORF">FPY71_07185</name>
</gene>
<organism evidence="3 4">
    <name type="scientific">Aureimonas fodinaquatilis</name>
    <dbReference type="NCBI Taxonomy" id="2565783"/>
    <lineage>
        <taxon>Bacteria</taxon>
        <taxon>Pseudomonadati</taxon>
        <taxon>Pseudomonadota</taxon>
        <taxon>Alphaproteobacteria</taxon>
        <taxon>Hyphomicrobiales</taxon>
        <taxon>Aurantimonadaceae</taxon>
        <taxon>Aureimonas</taxon>
    </lineage>
</organism>
<dbReference type="PROSITE" id="PS50096">
    <property type="entry name" value="IQ"/>
    <property type="match status" value="1"/>
</dbReference>
<evidence type="ECO:0000256" key="1">
    <source>
        <dbReference type="SAM" id="MobiDB-lite"/>
    </source>
</evidence>
<name>A0A5B0DXM4_9HYPH</name>
<dbReference type="Pfam" id="PF13264">
    <property type="entry name" value="DUF4055"/>
    <property type="match status" value="1"/>
</dbReference>
<proteinExistence type="predicted"/>
<dbReference type="OrthoDB" id="975664at2"/>
<dbReference type="InterPro" id="IPR025129">
    <property type="entry name" value="DUF4055"/>
</dbReference>
<evidence type="ECO:0000313" key="3">
    <source>
        <dbReference type="EMBL" id="KAA0970300.1"/>
    </source>
</evidence>
<dbReference type="AlphaFoldDB" id="A0A5B0DXM4"/>
<dbReference type="Proteomes" id="UP000324738">
    <property type="component" value="Unassembled WGS sequence"/>
</dbReference>
<keyword evidence="4" id="KW-1185">Reference proteome</keyword>
<feature type="domain" description="DUF4055" evidence="2">
    <location>
        <begin position="253"/>
        <end position="393"/>
    </location>
</feature>